<name>I1YIR9_METFJ</name>
<dbReference type="Proteomes" id="UP000009145">
    <property type="component" value="Chromosome"/>
</dbReference>
<accession>I1YIR9</accession>
<dbReference type="KEGG" id="mec:Q7C_1664"/>
<dbReference type="PANTHER" id="PTHR35399:SF2">
    <property type="entry name" value="DUF839 DOMAIN-CONTAINING PROTEIN"/>
    <property type="match status" value="1"/>
</dbReference>
<dbReference type="eggNOG" id="COG3211">
    <property type="taxonomic scope" value="Bacteria"/>
</dbReference>
<dbReference type="STRING" id="754477.Q7C_1664"/>
<feature type="region of interest" description="Disordered" evidence="1">
    <location>
        <begin position="590"/>
        <end position="612"/>
    </location>
</feature>
<dbReference type="PANTHER" id="PTHR35399">
    <property type="entry name" value="SLR8030 PROTEIN"/>
    <property type="match status" value="1"/>
</dbReference>
<dbReference type="EMBL" id="CP003380">
    <property type="protein sequence ID" value="AFJ02812.1"/>
    <property type="molecule type" value="Genomic_DNA"/>
</dbReference>
<evidence type="ECO:0000313" key="2">
    <source>
        <dbReference type="EMBL" id="AFJ02812.1"/>
    </source>
</evidence>
<dbReference type="Pfam" id="PF05787">
    <property type="entry name" value="PhoX"/>
    <property type="match status" value="1"/>
</dbReference>
<dbReference type="HOGENOM" id="CLU_018570_2_0_6"/>
<dbReference type="SUPFAM" id="SSF63829">
    <property type="entry name" value="Calcium-dependent phosphotriesterase"/>
    <property type="match status" value="1"/>
</dbReference>
<gene>
    <name evidence="2" type="ordered locus">Q7C_1664</name>
</gene>
<proteinExistence type="predicted"/>
<evidence type="ECO:0000256" key="1">
    <source>
        <dbReference type="SAM" id="MobiDB-lite"/>
    </source>
</evidence>
<evidence type="ECO:0000313" key="3">
    <source>
        <dbReference type="Proteomes" id="UP000009145"/>
    </source>
</evidence>
<dbReference type="AlphaFoldDB" id="I1YIR9"/>
<keyword evidence="3" id="KW-1185">Reference proteome</keyword>
<protein>
    <submittedName>
        <fullName evidence="2">Putative phosphatase</fullName>
    </submittedName>
</protein>
<dbReference type="PATRIC" id="fig|754477.3.peg.1641"/>
<dbReference type="InterPro" id="IPR008557">
    <property type="entry name" value="PhoX"/>
</dbReference>
<dbReference type="OrthoDB" id="9801383at2"/>
<reference evidence="2 3" key="1">
    <citation type="journal article" date="2012" name="J. Bacteriol.">
        <title>Complete genome sequences of Methylophaga sp. strain JAM1 and Methylophaga sp. strain JAM7.</title>
        <authorList>
            <person name="Villeneuve C."/>
            <person name="Martineau C."/>
            <person name="Mauffrey F."/>
            <person name="Villemur R."/>
        </authorList>
    </citation>
    <scope>NUCLEOTIDE SEQUENCE [LARGE SCALE GENOMIC DNA]</scope>
    <source>
        <strain evidence="2 3">JAM7</strain>
    </source>
</reference>
<dbReference type="RefSeq" id="WP_014704232.1">
    <property type="nucleotide sequence ID" value="NC_017856.1"/>
</dbReference>
<organism evidence="2 3">
    <name type="scientific">Methylophaga frappieri (strain ATCC BAA-2434 / DSM 25690 / JAM7)</name>
    <dbReference type="NCBI Taxonomy" id="754477"/>
    <lineage>
        <taxon>Bacteria</taxon>
        <taxon>Pseudomonadati</taxon>
        <taxon>Pseudomonadota</taxon>
        <taxon>Gammaproteobacteria</taxon>
        <taxon>Thiotrichales</taxon>
        <taxon>Piscirickettsiaceae</taxon>
        <taxon>Methylophaga</taxon>
    </lineage>
</organism>
<sequence precursor="true">MPPNLFSSLLDKQVRRRKVLQYGLGGLLAAAMPVSVRAATWHQAKTRLLGFAAVASADLRDDIQVPSGYQAEVIYRWGDPVSAGPEFNQDASNTAAEQLLQAGMHHDAVQYFPLPKGSTNSDHGLLVMNHEYLDLDLIHIDGSHIHATPYSSEKMIKEQHAHGVSLIEVKKKNHDWQIVRPSAYARRLTANTPMHLSGPVAGHELVRTIDDPDGRVVLGTLNNCANGKTPWGTYLACEENFQYYFVRNKMIEKAPRIERRWQRYDLGFSYYGWHQFDKRFDLDKVPNEANRFGWVVEFDPYDPEHIPIKRTALGRFCHENVAHKVGRDGRVAFYSGDDAQFEYIYKFVTREAWDGSQGVENGHLLDEGVLTVARFDDNGQMQWLPLIFGELGLTPDNGFQDQADVLVHARTAADILGATKMDRPEWITVHPHSGDVFVSLTNNNQRGVDAQPDKDGANPRNQNHFGHILKLRETDATALAGQWQVFVLAGESDSKGEIFACPDGLYVDERGVLWIQTDVSSSALNQGKFKRFGNNQMLAADPTTGEIRRFLTGPVGCEVTGVAMTPDMKTMWVNIQHPGETLSLLKNQGLKTSPETPRAVSNWPDHHPEGRPRSATVLITKKDGGIIGT</sequence>